<dbReference type="Pfam" id="PF22314">
    <property type="entry name" value="NPC1_MLD"/>
    <property type="match status" value="1"/>
</dbReference>
<keyword evidence="7" id="KW-0445">Lipid transport</keyword>
<keyword evidence="6 11" id="KW-1133">Transmembrane helix</keyword>
<dbReference type="InterPro" id="IPR000731">
    <property type="entry name" value="SSD"/>
</dbReference>
<dbReference type="GO" id="GO:0032934">
    <property type="term" value="F:sterol binding"/>
    <property type="evidence" value="ECO:0007669"/>
    <property type="project" value="TreeGrafter"/>
</dbReference>
<evidence type="ECO:0000256" key="8">
    <source>
        <dbReference type="ARBA" id="ARBA00023136"/>
    </source>
</evidence>
<evidence type="ECO:0000256" key="2">
    <source>
        <dbReference type="ARBA" id="ARBA00005585"/>
    </source>
</evidence>
<dbReference type="Proteomes" id="UP000026961">
    <property type="component" value="Chromosome 4"/>
</dbReference>
<evidence type="ECO:0000313" key="15">
    <source>
        <dbReference type="Proteomes" id="UP000026961"/>
    </source>
</evidence>
<evidence type="ECO:0000256" key="6">
    <source>
        <dbReference type="ARBA" id="ARBA00022989"/>
    </source>
</evidence>
<evidence type="ECO:0000256" key="7">
    <source>
        <dbReference type="ARBA" id="ARBA00023055"/>
    </source>
</evidence>
<keyword evidence="3" id="KW-0813">Transport</keyword>
<dbReference type="InterPro" id="IPR053958">
    <property type="entry name" value="HMGCR/SNAP/NPC1-like_SSD"/>
</dbReference>
<evidence type="ECO:0000256" key="1">
    <source>
        <dbReference type="ARBA" id="ARBA00004141"/>
    </source>
</evidence>
<dbReference type="AlphaFoldDB" id="A0A0D9ZPA0"/>
<dbReference type="PROSITE" id="PS50156">
    <property type="entry name" value="SSD"/>
    <property type="match status" value="1"/>
</dbReference>
<name>A0A0D9ZPA0_9ORYZ</name>
<dbReference type="PANTHER" id="PTHR45727:SF2">
    <property type="entry name" value="NPC INTRACELLULAR CHOLESTEROL TRANSPORTER 1"/>
    <property type="match status" value="1"/>
</dbReference>
<keyword evidence="9" id="KW-1015">Disulfide bond</keyword>
<evidence type="ECO:0000256" key="9">
    <source>
        <dbReference type="ARBA" id="ARBA00023157"/>
    </source>
</evidence>
<proteinExistence type="inferred from homology"/>
<protein>
    <recommendedName>
        <fullName evidence="13">SSD domain-containing protein</fullName>
    </recommendedName>
</protein>
<evidence type="ECO:0000256" key="10">
    <source>
        <dbReference type="ARBA" id="ARBA00023180"/>
    </source>
</evidence>
<accession>A0A0D9ZPA0</accession>
<dbReference type="EnsemblPlants" id="OGLUM04G21780.4">
    <property type="protein sequence ID" value="OGLUM04G21780.4"/>
    <property type="gene ID" value="OGLUM04G21780"/>
</dbReference>
<dbReference type="InterPro" id="IPR053956">
    <property type="entry name" value="NPC1_MLD"/>
</dbReference>
<evidence type="ECO:0000259" key="13">
    <source>
        <dbReference type="PROSITE" id="PS50156"/>
    </source>
</evidence>
<evidence type="ECO:0000313" key="14">
    <source>
        <dbReference type="EnsemblPlants" id="OGLUM04G21780.4"/>
    </source>
</evidence>
<feature type="domain" description="SSD" evidence="13">
    <location>
        <begin position="546"/>
        <end position="621"/>
    </location>
</feature>
<feature type="transmembrane region" description="Helical" evidence="11">
    <location>
        <begin position="671"/>
        <end position="694"/>
    </location>
</feature>
<keyword evidence="8 11" id="KW-0472">Membrane</keyword>
<keyword evidence="10" id="KW-0325">Glycoprotein</keyword>
<feature type="transmembrane region" description="Helical" evidence="11">
    <location>
        <begin position="334"/>
        <end position="354"/>
    </location>
</feature>
<evidence type="ECO:0000256" key="4">
    <source>
        <dbReference type="ARBA" id="ARBA00022692"/>
    </source>
</evidence>
<feature type="transmembrane region" description="Helical" evidence="11">
    <location>
        <begin position="882"/>
        <end position="899"/>
    </location>
</feature>
<keyword evidence="15" id="KW-1185">Reference proteome</keyword>
<feature type="transmembrane region" description="Helical" evidence="11">
    <location>
        <begin position="911"/>
        <end position="933"/>
    </location>
</feature>
<dbReference type="GO" id="GO:0016020">
    <property type="term" value="C:membrane"/>
    <property type="evidence" value="ECO:0007669"/>
    <property type="project" value="UniProtKB-SubCell"/>
</dbReference>
<dbReference type="Pfam" id="PF16414">
    <property type="entry name" value="NPC1_N"/>
    <property type="match status" value="1"/>
</dbReference>
<evidence type="ECO:0000256" key="5">
    <source>
        <dbReference type="ARBA" id="ARBA00022729"/>
    </source>
</evidence>
<dbReference type="Pfam" id="PF12349">
    <property type="entry name" value="Sterol-sensing"/>
    <property type="match status" value="1"/>
</dbReference>
<sequence length="1060" mass="116855">MALVRRRRGVAGGGGPALAAVAVALMQLVFLVPPTRAQQSNGTSRVVPAEGYCSMYGICAQRSDGKVLNCVNATKAVKPDTLFSARIQSLCPTITGDVCCTVDQFDTLHQQVQQVNNTMTVNGIDYYVTSTYGEELYNSCKDVKFGTLNTRAMDFLGGGAKNYKEWMAFIGRQADLNQIGSPYLITFPSDISGSTAVKPLNATIYSCGDPSLGCSCGDCPSSSVCTGSLLPQLNTETSCSVKMGSLKAKCLDFSLVVVYLVLLTRRSGIFSHTKPLKNAEDKIHSSNNGKVPDSSAQVSEAASAPVQSAHPSVIQTYMSTFFRKHGTFVAKHPLLVLFVSLLVPTLLCIGLIRFKVEIRPEKLWVSSGSRAADEKQYFDSHLAPFYRIEQLVLATSAFGGSEAPTIVNDNNMKLLFQIQKKYFQLDPKKYDDSGIDHAKFCFQHYTTEETCLSTFQSPIDPSTILGGFPGNNFTEASAFVITYPVNNKVETTGQENGKAVAWERAYVNLVKEEILPMVLAHNLTMSFSSESSIQDELNRESTADAITIVVGVDNMCILVHAVKRQPDGLDLEERISTALVEVGPSITLASLAEVLAFAVSAINPMPATRVFSMFAAFVALIVLDFRRAQDGRIDCMPCARVKSSVVASDGGNHQGLPLLARYMKNVHAPILGYRAVKFVVIAVFVGFSFASIALSTRLQPGLEQKIVLPRDSYLQDYFDDLATYMKVGPPLYFVIKNFNYSSASEHTNKICSINQCDSNSLLNEIAKQSLSPETSYIAKPAASWLDDFLIWMSPEAFGCCRKFVNGSYCPPDDQTCIMDAHPQLNSKRNFHGFLTHFRQVIVLRVAKELILQVWTLTSDYVNSMKAARDFSSKMSKELQMQMFPYSVFYIFFEQYLGVWKTAIMNICGMMAILGIQLNAISIVNLVMSIGIAVEFCVHITHAFMALEIEKAVQGKLYRRWGLLYSGCSEFVWPPFKGDETSRTESTFSFVRVKLTTGEFTQLNISTPDRDTWKSAILKLAEHPCGHPSLLVRSSSAVYSISRGASHFILILRFIGKRVVH</sequence>
<organism evidence="14">
    <name type="scientific">Oryza glumipatula</name>
    <dbReference type="NCBI Taxonomy" id="40148"/>
    <lineage>
        <taxon>Eukaryota</taxon>
        <taxon>Viridiplantae</taxon>
        <taxon>Streptophyta</taxon>
        <taxon>Embryophyta</taxon>
        <taxon>Tracheophyta</taxon>
        <taxon>Spermatophyta</taxon>
        <taxon>Magnoliopsida</taxon>
        <taxon>Liliopsida</taxon>
        <taxon>Poales</taxon>
        <taxon>Poaceae</taxon>
        <taxon>BOP clade</taxon>
        <taxon>Oryzoideae</taxon>
        <taxon>Oryzeae</taxon>
        <taxon>Oryzinae</taxon>
        <taxon>Oryza</taxon>
    </lineage>
</organism>
<dbReference type="PANTHER" id="PTHR45727">
    <property type="entry name" value="NPC INTRACELLULAR CHOLESTEROL TRANSPORTER 1"/>
    <property type="match status" value="1"/>
</dbReference>
<reference evidence="14" key="1">
    <citation type="submission" date="2015-04" db="UniProtKB">
        <authorList>
            <consortium name="EnsemblPlants"/>
        </authorList>
    </citation>
    <scope>IDENTIFICATION</scope>
</reference>
<dbReference type="SUPFAM" id="SSF82866">
    <property type="entry name" value="Multidrug efflux transporter AcrB transmembrane domain"/>
    <property type="match status" value="2"/>
</dbReference>
<evidence type="ECO:0000256" key="11">
    <source>
        <dbReference type="SAM" id="Phobius"/>
    </source>
</evidence>
<keyword evidence="5 12" id="KW-0732">Signal</keyword>
<dbReference type="Gramene" id="OGLUM04G21780.4">
    <property type="protein sequence ID" value="OGLUM04G21780.4"/>
    <property type="gene ID" value="OGLUM04G21780"/>
</dbReference>
<feature type="chain" id="PRO_5002352661" description="SSD domain-containing protein" evidence="12">
    <location>
        <begin position="38"/>
        <end position="1060"/>
    </location>
</feature>
<dbReference type="Gene3D" id="1.20.1640.10">
    <property type="entry name" value="Multidrug efflux transporter AcrB transmembrane domain"/>
    <property type="match status" value="2"/>
</dbReference>
<keyword evidence="4 11" id="KW-0812">Transmembrane</keyword>
<evidence type="ECO:0000256" key="12">
    <source>
        <dbReference type="SAM" id="SignalP"/>
    </source>
</evidence>
<comment type="similarity">
    <text evidence="2">Belongs to the patched family.</text>
</comment>
<comment type="subcellular location">
    <subcellularLocation>
        <location evidence="1">Membrane</location>
        <topology evidence="1">Multi-pass membrane protein</topology>
    </subcellularLocation>
</comment>
<reference evidence="14" key="2">
    <citation type="submission" date="2018-05" db="EMBL/GenBank/DDBJ databases">
        <title>OgluRS3 (Oryza glumaepatula Reference Sequence Version 3).</title>
        <authorList>
            <person name="Zhang J."/>
            <person name="Kudrna D."/>
            <person name="Lee S."/>
            <person name="Talag J."/>
            <person name="Welchert J."/>
            <person name="Wing R.A."/>
        </authorList>
    </citation>
    <scope>NUCLEOTIDE SEQUENCE [LARGE SCALE GENOMIC DNA]</scope>
</reference>
<evidence type="ECO:0000256" key="3">
    <source>
        <dbReference type="ARBA" id="ARBA00022448"/>
    </source>
</evidence>
<feature type="signal peptide" evidence="12">
    <location>
        <begin position="1"/>
        <end position="37"/>
    </location>
</feature>
<dbReference type="InterPro" id="IPR032190">
    <property type="entry name" value="NPC1_N"/>
</dbReference>
<dbReference type="GO" id="GO:0015918">
    <property type="term" value="P:sterol transport"/>
    <property type="evidence" value="ECO:0007669"/>
    <property type="project" value="TreeGrafter"/>
</dbReference>